<keyword evidence="3" id="KW-0547">Nucleotide-binding</keyword>
<keyword evidence="6 8" id="KW-0234">DNA repair</keyword>
<dbReference type="PANTHER" id="PTHR11059">
    <property type="entry name" value="DNA REPAIR PROTEIN RECN"/>
    <property type="match status" value="1"/>
</dbReference>
<keyword evidence="10" id="KW-1185">Reference proteome</keyword>
<evidence type="ECO:0000256" key="1">
    <source>
        <dbReference type="ARBA" id="ARBA00009441"/>
    </source>
</evidence>
<evidence type="ECO:0000256" key="3">
    <source>
        <dbReference type="ARBA" id="ARBA00022741"/>
    </source>
</evidence>
<dbReference type="Gene3D" id="3.40.50.300">
    <property type="entry name" value="P-loop containing nucleotide triphosphate hydrolases"/>
    <property type="match status" value="2"/>
</dbReference>
<keyword evidence="4 8" id="KW-0227">DNA damage</keyword>
<gene>
    <name evidence="9" type="ORF">CTDIVETGP_0080</name>
</gene>
<dbReference type="InterPro" id="IPR027417">
    <property type="entry name" value="P-loop_NTPase"/>
</dbReference>
<evidence type="ECO:0000313" key="9">
    <source>
        <dbReference type="EMBL" id="CDL90010.1"/>
    </source>
</evidence>
<comment type="caution">
    <text evidence="9">The sequence shown here is derived from an EMBL/GenBank/DDBJ whole genome shotgun (WGS) entry which is preliminary data.</text>
</comment>
<dbReference type="NCBIfam" id="TIGR00634">
    <property type="entry name" value="recN"/>
    <property type="match status" value="1"/>
</dbReference>
<dbReference type="Proteomes" id="UP000019482">
    <property type="component" value="Unassembled WGS sequence"/>
</dbReference>
<proteinExistence type="inferred from homology"/>
<dbReference type="FunFam" id="3.40.50.300:FF:000319">
    <property type="entry name" value="DNA repair protein RecN"/>
    <property type="match status" value="1"/>
</dbReference>
<name>W6N2I8_CLOTY</name>
<sequence length="565" mass="64977">MLLQLNINNFALIENLTVSFGVGFNVLSGETGAGKSILIDAINYIIGNKFNRDLIRIGEKKTFVEAVFTIENPKTKEILISKEIEFEEDLLIISRETFQSGRSIAKVNGKSILLAELKDITCTILDIHGQHENQNLLLWENHINYVDDYGEDSIKALIENYSENYKKLYEIKNKINRLSGNNGDRKKISDFLKYQIDEINSANLKEEEENELNKKFKLLSSSEKINNTLNNCYTNLYSGFENKKSIQDELGNIIKDISSIKNIDNKIENIHKLLEDAYYNIEESVDEIRSIIANNSYDEKELEYINNRLYEISGYKKKYGNTIKDILEYRKKISNEYKEIIDSEDIINELKKSQYIVQEKLKIQARKIHVERCNVSKVLENKVKAELKFIGLEKSIFKIKIDLQDKFMENGMDIVQFYISTNPGQPLKPLEKIVSGGELSRIMLALKTVFVDKDKISSVIFDEIDTGISGRIAQRTAEKMYAISKKHQVLCVTHLPQIAAISDTHYLVLKDVHNNNTYTRIKKLNNEEKEHELAKMLGGSEVTEITLAHAKELIKMADAKKKLYS</sequence>
<evidence type="ECO:0000256" key="2">
    <source>
        <dbReference type="ARBA" id="ARBA00021315"/>
    </source>
</evidence>
<evidence type="ECO:0000256" key="5">
    <source>
        <dbReference type="ARBA" id="ARBA00022840"/>
    </source>
</evidence>
<dbReference type="GO" id="GO:0006310">
    <property type="term" value="P:DNA recombination"/>
    <property type="evidence" value="ECO:0007669"/>
    <property type="project" value="InterPro"/>
</dbReference>
<protein>
    <recommendedName>
        <fullName evidence="2 8">DNA repair protein RecN</fullName>
    </recommendedName>
    <alternativeName>
        <fullName evidence="7 8">Recombination protein N</fullName>
    </alternativeName>
</protein>
<dbReference type="OrthoDB" id="9806954at2"/>
<reference evidence="9 10" key="1">
    <citation type="journal article" date="2015" name="Genome Announc.">
        <title>Draft Genome Sequence of Clostridium tyrobutyricum Strain DIVETGP, Isolated from Cow's Milk for Grana Padano Production.</title>
        <authorList>
            <person name="Soggiu A."/>
            <person name="Piras C."/>
            <person name="Gaiarsa S."/>
            <person name="Sassera D."/>
            <person name="Roncada P."/>
            <person name="Bendixen E."/>
            <person name="Brasca M."/>
            <person name="Bonizzi L."/>
        </authorList>
    </citation>
    <scope>NUCLEOTIDE SEQUENCE [LARGE SCALE GENOMIC DNA]</scope>
    <source>
        <strain evidence="9 10">DIVETGP</strain>
    </source>
</reference>
<dbReference type="AlphaFoldDB" id="W6N2I8"/>
<comment type="function">
    <text evidence="8">May be involved in recombinational repair of damaged DNA.</text>
</comment>
<dbReference type="InterPro" id="IPR004604">
    <property type="entry name" value="DNA_recomb/repair_RecN"/>
</dbReference>
<evidence type="ECO:0000313" key="10">
    <source>
        <dbReference type="Proteomes" id="UP000019482"/>
    </source>
</evidence>
<dbReference type="GeneID" id="29420429"/>
<dbReference type="GO" id="GO:0009432">
    <property type="term" value="P:SOS response"/>
    <property type="evidence" value="ECO:0007669"/>
    <property type="project" value="TreeGrafter"/>
</dbReference>
<comment type="similarity">
    <text evidence="1 8">Belongs to the RecN family.</text>
</comment>
<accession>W6N2I8</accession>
<dbReference type="RefSeq" id="WP_017895575.1">
    <property type="nucleotide sequence ID" value="NZ_CBXI010000003.1"/>
</dbReference>
<evidence type="ECO:0000256" key="6">
    <source>
        <dbReference type="ARBA" id="ARBA00023204"/>
    </source>
</evidence>
<evidence type="ECO:0000256" key="8">
    <source>
        <dbReference type="PIRNR" id="PIRNR003128"/>
    </source>
</evidence>
<dbReference type="GO" id="GO:0043590">
    <property type="term" value="C:bacterial nucleoid"/>
    <property type="evidence" value="ECO:0007669"/>
    <property type="project" value="TreeGrafter"/>
</dbReference>
<evidence type="ECO:0000256" key="4">
    <source>
        <dbReference type="ARBA" id="ARBA00022763"/>
    </source>
</evidence>
<dbReference type="PANTHER" id="PTHR11059:SF0">
    <property type="entry name" value="DNA REPAIR PROTEIN RECN"/>
    <property type="match status" value="1"/>
</dbReference>
<organism evidence="9 10">
    <name type="scientific">Clostridium tyrobutyricum DIVETGP</name>
    <dbReference type="NCBI Taxonomy" id="1408889"/>
    <lineage>
        <taxon>Bacteria</taxon>
        <taxon>Bacillati</taxon>
        <taxon>Bacillota</taxon>
        <taxon>Clostridia</taxon>
        <taxon>Eubacteriales</taxon>
        <taxon>Clostridiaceae</taxon>
        <taxon>Clostridium</taxon>
    </lineage>
</organism>
<evidence type="ECO:0000256" key="7">
    <source>
        <dbReference type="ARBA" id="ARBA00033408"/>
    </source>
</evidence>
<dbReference type="FunFam" id="3.40.50.300:FF:000356">
    <property type="entry name" value="DNA repair protein RecN"/>
    <property type="match status" value="1"/>
</dbReference>
<dbReference type="SUPFAM" id="SSF52540">
    <property type="entry name" value="P-loop containing nucleoside triphosphate hydrolases"/>
    <property type="match status" value="2"/>
</dbReference>
<dbReference type="GO" id="GO:0006281">
    <property type="term" value="P:DNA repair"/>
    <property type="evidence" value="ECO:0007669"/>
    <property type="project" value="UniProtKB-KW"/>
</dbReference>
<dbReference type="PIRSF" id="PIRSF003128">
    <property type="entry name" value="RecN"/>
    <property type="match status" value="1"/>
</dbReference>
<dbReference type="CDD" id="cd03241">
    <property type="entry name" value="ABC_RecN"/>
    <property type="match status" value="2"/>
</dbReference>
<keyword evidence="5" id="KW-0067">ATP-binding</keyword>
<dbReference type="GO" id="GO:0005524">
    <property type="term" value="F:ATP binding"/>
    <property type="evidence" value="ECO:0007669"/>
    <property type="project" value="UniProtKB-KW"/>
</dbReference>
<dbReference type="EMBL" id="CBXI010000003">
    <property type="protein sequence ID" value="CDL90010.1"/>
    <property type="molecule type" value="Genomic_DNA"/>
</dbReference>